<protein>
    <recommendedName>
        <fullName evidence="10">Purine nucleoside phosphorylase</fullName>
    </recommendedName>
</protein>
<comment type="catalytic activity">
    <reaction evidence="7">
        <text>adenosine + H2O + H(+) = inosine + NH4(+)</text>
        <dbReference type="Rhea" id="RHEA:24408"/>
        <dbReference type="ChEBI" id="CHEBI:15377"/>
        <dbReference type="ChEBI" id="CHEBI:15378"/>
        <dbReference type="ChEBI" id="CHEBI:16335"/>
        <dbReference type="ChEBI" id="CHEBI:17596"/>
        <dbReference type="ChEBI" id="CHEBI:28938"/>
        <dbReference type="EC" id="3.5.4.4"/>
    </reaction>
    <physiologicalReaction direction="left-to-right" evidence="7">
        <dbReference type="Rhea" id="RHEA:24409"/>
    </physiologicalReaction>
</comment>
<name>A0A4R6RAF0_9HYPH</name>
<dbReference type="PANTHER" id="PTHR30616:SF2">
    <property type="entry name" value="PURINE NUCLEOSIDE PHOSPHORYLASE LACC1"/>
    <property type="match status" value="1"/>
</dbReference>
<evidence type="ECO:0000256" key="10">
    <source>
        <dbReference type="RuleBase" id="RU361274"/>
    </source>
</evidence>
<sequence>MSTMITAPALADLPGIRHGWFTRAGGVSEGIYGSLNTGLGSADDRDRVLENRGRIAEALGVGRDALVTCHQVHSPDVVHATAPWAPEDNPKADALVTDRPGLAIAVSSADCGPVLFADADARVVGAAHSGWKGAFGGVLEATVDAMERLGAERGRIRAVVGPMISAAAYEVGPEFVGRFAAAGEEVERWFRPSGRDGHALFDLPAYIAFRLARAGVGTVADLGLCTYSDEARFFSYRRTTHRGEPDYGRHLSGIVLEPT</sequence>
<dbReference type="EMBL" id="SNXY01000010">
    <property type="protein sequence ID" value="TDP82617.1"/>
    <property type="molecule type" value="Genomic_DNA"/>
</dbReference>
<accession>A0A4R6RAF0</accession>
<dbReference type="CDD" id="cd16833">
    <property type="entry name" value="YfiH"/>
    <property type="match status" value="1"/>
</dbReference>
<dbReference type="Proteomes" id="UP000294547">
    <property type="component" value="Unassembled WGS sequence"/>
</dbReference>
<dbReference type="InterPro" id="IPR038371">
    <property type="entry name" value="Cu_polyphenol_OxRdtase_sf"/>
</dbReference>
<reference evidence="11 12" key="1">
    <citation type="submission" date="2019-03" db="EMBL/GenBank/DDBJ databases">
        <title>Genomic Encyclopedia of Type Strains, Phase IV (KMG-IV): sequencing the most valuable type-strain genomes for metagenomic binning, comparative biology and taxonomic classification.</title>
        <authorList>
            <person name="Goeker M."/>
        </authorList>
    </citation>
    <scope>NUCLEOTIDE SEQUENCE [LARGE SCALE GENOMIC DNA]</scope>
    <source>
        <strain evidence="11 12">DSM 102969</strain>
    </source>
</reference>
<keyword evidence="3" id="KW-0808">Transferase</keyword>
<dbReference type="PANTHER" id="PTHR30616">
    <property type="entry name" value="UNCHARACTERIZED PROTEIN YFIH"/>
    <property type="match status" value="1"/>
</dbReference>
<evidence type="ECO:0000256" key="4">
    <source>
        <dbReference type="ARBA" id="ARBA00022723"/>
    </source>
</evidence>
<keyword evidence="12" id="KW-1185">Reference proteome</keyword>
<dbReference type="SUPFAM" id="SSF64438">
    <property type="entry name" value="CNF1/YfiH-like putative cysteine hydrolases"/>
    <property type="match status" value="1"/>
</dbReference>
<dbReference type="NCBIfam" id="TIGR00726">
    <property type="entry name" value="peptidoglycan editing factor PgeF"/>
    <property type="match status" value="1"/>
</dbReference>
<dbReference type="GO" id="GO:0016787">
    <property type="term" value="F:hydrolase activity"/>
    <property type="evidence" value="ECO:0007669"/>
    <property type="project" value="UniProtKB-KW"/>
</dbReference>
<comment type="caution">
    <text evidence="11">The sequence shown here is derived from an EMBL/GenBank/DDBJ whole genome shotgun (WGS) entry which is preliminary data.</text>
</comment>
<evidence type="ECO:0000256" key="7">
    <source>
        <dbReference type="ARBA" id="ARBA00047989"/>
    </source>
</evidence>
<dbReference type="Gene3D" id="3.60.140.10">
    <property type="entry name" value="CNF1/YfiH-like putative cysteine hydrolases"/>
    <property type="match status" value="1"/>
</dbReference>
<comment type="similarity">
    <text evidence="2 10">Belongs to the purine nucleoside phosphorylase YfiH/LACC1 family.</text>
</comment>
<evidence type="ECO:0000313" key="11">
    <source>
        <dbReference type="EMBL" id="TDP82617.1"/>
    </source>
</evidence>
<dbReference type="AlphaFoldDB" id="A0A4R6RAF0"/>
<keyword evidence="6" id="KW-0862">Zinc</keyword>
<evidence type="ECO:0000256" key="5">
    <source>
        <dbReference type="ARBA" id="ARBA00022801"/>
    </source>
</evidence>
<dbReference type="Pfam" id="PF02578">
    <property type="entry name" value="Cu-oxidase_4"/>
    <property type="match status" value="1"/>
</dbReference>
<evidence type="ECO:0000256" key="9">
    <source>
        <dbReference type="ARBA" id="ARBA00049893"/>
    </source>
</evidence>
<keyword evidence="4" id="KW-0479">Metal-binding</keyword>
<dbReference type="GO" id="GO:0017061">
    <property type="term" value="F:S-methyl-5-thioadenosine phosphorylase activity"/>
    <property type="evidence" value="ECO:0007669"/>
    <property type="project" value="UniProtKB-EC"/>
</dbReference>
<dbReference type="InterPro" id="IPR011324">
    <property type="entry name" value="Cytotoxic_necrot_fac-like_cat"/>
</dbReference>
<dbReference type="GO" id="GO:0005507">
    <property type="term" value="F:copper ion binding"/>
    <property type="evidence" value="ECO:0007669"/>
    <property type="project" value="TreeGrafter"/>
</dbReference>
<dbReference type="InterPro" id="IPR003730">
    <property type="entry name" value="Cu_polyphenol_OxRdtase"/>
</dbReference>
<comment type="catalytic activity">
    <reaction evidence="9">
        <text>S-methyl-5'-thioadenosine + phosphate = 5-(methylsulfanyl)-alpha-D-ribose 1-phosphate + adenine</text>
        <dbReference type="Rhea" id="RHEA:11852"/>
        <dbReference type="ChEBI" id="CHEBI:16708"/>
        <dbReference type="ChEBI" id="CHEBI:17509"/>
        <dbReference type="ChEBI" id="CHEBI:43474"/>
        <dbReference type="ChEBI" id="CHEBI:58533"/>
        <dbReference type="EC" id="2.4.2.28"/>
    </reaction>
    <physiologicalReaction direction="left-to-right" evidence="9">
        <dbReference type="Rhea" id="RHEA:11853"/>
    </physiologicalReaction>
</comment>
<keyword evidence="5" id="KW-0378">Hydrolase</keyword>
<proteinExistence type="inferred from homology"/>
<evidence type="ECO:0000256" key="8">
    <source>
        <dbReference type="ARBA" id="ARBA00048968"/>
    </source>
</evidence>
<evidence type="ECO:0000256" key="3">
    <source>
        <dbReference type="ARBA" id="ARBA00022679"/>
    </source>
</evidence>
<evidence type="ECO:0000256" key="2">
    <source>
        <dbReference type="ARBA" id="ARBA00007353"/>
    </source>
</evidence>
<organism evidence="11 12">
    <name type="scientific">Oharaeibacter diazotrophicus</name>
    <dbReference type="NCBI Taxonomy" id="1920512"/>
    <lineage>
        <taxon>Bacteria</taxon>
        <taxon>Pseudomonadati</taxon>
        <taxon>Pseudomonadota</taxon>
        <taxon>Alphaproteobacteria</taxon>
        <taxon>Hyphomicrobiales</taxon>
        <taxon>Pleomorphomonadaceae</taxon>
        <taxon>Oharaeibacter</taxon>
    </lineage>
</organism>
<evidence type="ECO:0000256" key="1">
    <source>
        <dbReference type="ARBA" id="ARBA00000553"/>
    </source>
</evidence>
<comment type="catalytic activity">
    <reaction evidence="1">
        <text>inosine + phosphate = alpha-D-ribose 1-phosphate + hypoxanthine</text>
        <dbReference type="Rhea" id="RHEA:27646"/>
        <dbReference type="ChEBI" id="CHEBI:17368"/>
        <dbReference type="ChEBI" id="CHEBI:17596"/>
        <dbReference type="ChEBI" id="CHEBI:43474"/>
        <dbReference type="ChEBI" id="CHEBI:57720"/>
        <dbReference type="EC" id="2.4.2.1"/>
    </reaction>
    <physiologicalReaction direction="left-to-right" evidence="1">
        <dbReference type="Rhea" id="RHEA:27647"/>
    </physiologicalReaction>
</comment>
<evidence type="ECO:0000313" key="12">
    <source>
        <dbReference type="Proteomes" id="UP000294547"/>
    </source>
</evidence>
<gene>
    <name evidence="11" type="ORF">EDD54_3886</name>
</gene>
<comment type="catalytic activity">
    <reaction evidence="8">
        <text>adenosine + phosphate = alpha-D-ribose 1-phosphate + adenine</text>
        <dbReference type="Rhea" id="RHEA:27642"/>
        <dbReference type="ChEBI" id="CHEBI:16335"/>
        <dbReference type="ChEBI" id="CHEBI:16708"/>
        <dbReference type="ChEBI" id="CHEBI:43474"/>
        <dbReference type="ChEBI" id="CHEBI:57720"/>
        <dbReference type="EC" id="2.4.2.1"/>
    </reaction>
    <physiologicalReaction direction="left-to-right" evidence="8">
        <dbReference type="Rhea" id="RHEA:27643"/>
    </physiologicalReaction>
</comment>
<evidence type="ECO:0000256" key="6">
    <source>
        <dbReference type="ARBA" id="ARBA00022833"/>
    </source>
</evidence>